<dbReference type="Proteomes" id="UP000230495">
    <property type="component" value="Unassembled WGS sequence"/>
</dbReference>
<dbReference type="EMBL" id="NEEU01000004">
    <property type="protein sequence ID" value="PJD74665.1"/>
    <property type="molecule type" value="Genomic_DNA"/>
</dbReference>
<dbReference type="PROSITE" id="PS51257">
    <property type="entry name" value="PROKAR_LIPOPROTEIN"/>
    <property type="match status" value="1"/>
</dbReference>
<comment type="caution">
    <text evidence="2">The sequence shown here is derived from an EMBL/GenBank/DDBJ whole genome shotgun (WGS) entry which is preliminary data.</text>
</comment>
<name>A0A2J0PJD8_9ENTR</name>
<dbReference type="PANTHER" id="PTHR35535">
    <property type="entry name" value="HEAT SHOCK PROTEIN HSLJ"/>
    <property type="match status" value="1"/>
</dbReference>
<dbReference type="AlphaFoldDB" id="A0A2J0PJD8"/>
<dbReference type="RefSeq" id="WP_100126848.1">
    <property type="nucleotide sequence ID" value="NZ_NEET01000019.1"/>
</dbReference>
<dbReference type="NCBIfam" id="NF007766">
    <property type="entry name" value="PRK10449.1"/>
    <property type="match status" value="1"/>
</dbReference>
<dbReference type="OrthoDB" id="5600341at2"/>
<protein>
    <submittedName>
        <fullName evidence="2">Heat-inducible protein</fullName>
    </submittedName>
</protein>
<evidence type="ECO:0000259" key="1">
    <source>
        <dbReference type="Pfam" id="PF03724"/>
    </source>
</evidence>
<accession>A0A2J0PJD8</accession>
<reference evidence="2 3" key="1">
    <citation type="journal article" date="2017" name="J. Antimicrob. Chemother.">
        <title>Characterization of the population structure, drug resistance mechanisms and plasmids of the community-associated Enterobacter cloacae complex in China.</title>
        <authorList>
            <person name="Zhou K."/>
            <person name="Yu W."/>
            <person name="Cao X."/>
            <person name="Shen P."/>
            <person name="Lu H."/>
            <person name="Luo Q."/>
            <person name="Rossen J.W.A."/>
            <person name="Xiao Y."/>
        </authorList>
    </citation>
    <scope>NUCLEOTIDE SEQUENCE [LARGE SCALE GENOMIC DNA]</scope>
    <source>
        <strain evidence="2">ECC1097</strain>
    </source>
</reference>
<proteinExistence type="predicted"/>
<organism evidence="2">
    <name type="scientific">Enterobacter kobei</name>
    <dbReference type="NCBI Taxonomy" id="208224"/>
    <lineage>
        <taxon>Bacteria</taxon>
        <taxon>Pseudomonadati</taxon>
        <taxon>Pseudomonadota</taxon>
        <taxon>Gammaproteobacteria</taxon>
        <taxon>Enterobacterales</taxon>
        <taxon>Enterobacteriaceae</taxon>
        <taxon>Enterobacter</taxon>
        <taxon>Enterobacter cloacae complex</taxon>
    </lineage>
</organism>
<feature type="domain" description="DUF306" evidence="1">
    <location>
        <begin position="28"/>
        <end position="139"/>
    </location>
</feature>
<dbReference type="InterPro" id="IPR053147">
    <property type="entry name" value="Hsp_HslJ-like"/>
</dbReference>
<evidence type="ECO:0000313" key="3">
    <source>
        <dbReference type="Proteomes" id="UP000230495"/>
    </source>
</evidence>
<sequence length="145" mass="15811">MKKLIALSVISLVLTGCVNPGKASVQPEQLKNHRFVLENVDGKAVKGMTTPPEISFNALPALNLVDNISVSGTMCNRFNGQGKLSEGELTVKTLAMTRKLCTEPQLNELDHTLGDMLRKGAQVDLTEDQLTLATTDKTLMFKRVD</sequence>
<dbReference type="InterPro" id="IPR005184">
    <property type="entry name" value="DUF306_Meta_HslJ"/>
</dbReference>
<dbReference type="InterPro" id="IPR038670">
    <property type="entry name" value="HslJ-like_sf"/>
</dbReference>
<evidence type="ECO:0000313" key="2">
    <source>
        <dbReference type="EMBL" id="PJD74665.1"/>
    </source>
</evidence>
<dbReference type="Gene3D" id="2.40.128.270">
    <property type="match status" value="1"/>
</dbReference>
<dbReference type="PANTHER" id="PTHR35535:SF1">
    <property type="entry name" value="HEAT SHOCK PROTEIN HSLJ"/>
    <property type="match status" value="1"/>
</dbReference>
<dbReference type="Pfam" id="PF03724">
    <property type="entry name" value="META"/>
    <property type="match status" value="1"/>
</dbReference>
<gene>
    <name evidence="2" type="ORF">B9Q37_12285</name>
</gene>